<dbReference type="InterPro" id="IPR034907">
    <property type="entry name" value="NDK-like_dom"/>
</dbReference>
<evidence type="ECO:0000256" key="3">
    <source>
        <dbReference type="ARBA" id="ARBA00022473"/>
    </source>
</evidence>
<evidence type="ECO:0000256" key="4">
    <source>
        <dbReference type="ARBA" id="ARBA00022801"/>
    </source>
</evidence>
<dbReference type="InterPro" id="IPR001564">
    <property type="entry name" value="Nucleoside_diP_kinase"/>
</dbReference>
<dbReference type="PRINTS" id="PR01243">
    <property type="entry name" value="NUCDPKINASE"/>
</dbReference>
<dbReference type="GO" id="GO:1902176">
    <property type="term" value="P:negative regulation of oxidative stress-induced intrinsic apoptotic signaling pathway"/>
    <property type="evidence" value="ECO:0007669"/>
    <property type="project" value="TreeGrafter"/>
</dbReference>
<protein>
    <recommendedName>
        <fullName evidence="6">Nucleoside diphosphate kinase homolog 5</fullName>
    </recommendedName>
    <alternativeName>
        <fullName evidence="7">3'-5' exonuclease NME5</fullName>
    </alternativeName>
</protein>
<dbReference type="Pfam" id="PF00334">
    <property type="entry name" value="NDK"/>
    <property type="match status" value="1"/>
</dbReference>
<dbReference type="FunFam" id="3.30.70.141:FF:000010">
    <property type="entry name" value="Nucleoside diphosphate kinase 7"/>
    <property type="match status" value="1"/>
</dbReference>
<keyword evidence="3" id="KW-0217">Developmental protein</keyword>
<evidence type="ECO:0000259" key="10">
    <source>
        <dbReference type="SMART" id="SM00562"/>
    </source>
</evidence>
<dbReference type="Gene3D" id="3.30.70.141">
    <property type="entry name" value="Nucleoside diphosphate kinase-like domain"/>
    <property type="match status" value="1"/>
</dbReference>
<evidence type="ECO:0000256" key="2">
    <source>
        <dbReference type="ARBA" id="ARBA00008142"/>
    </source>
</evidence>
<sequence length="300" mass="34318">MLLSYFSIFSGFTNHYCKLFTCLHQSIYLFSEVKNSYSTHIRFLRACCPLNFGFYDTGPSSFENLLKAFKLHDLFHTTRKPTSNLVKISPILEMARENSPYIHIERTLLIIKPDIINYADKIEELILQKGFLIIQKRRVHLTPEQASEFYAEHYGKIFYATLIAYISSGPIEVLVIARENAISILRELIGPQNAFKAKATAPESLRAIYGTDDQQNGIHASDSFTSAEKEIRFFFPDMVVAPISVRLAAKDYLVRNVNPTLLKGLIELCKQKPKDPVLWLADWLLENNPNKPHPIDMVTS</sequence>
<dbReference type="Proteomes" id="UP000050792">
    <property type="component" value="Unassembled WGS sequence"/>
</dbReference>
<dbReference type="GO" id="GO:0004550">
    <property type="term" value="F:nucleoside diphosphate kinase activity"/>
    <property type="evidence" value="ECO:0007669"/>
    <property type="project" value="InterPro"/>
</dbReference>
<dbReference type="InterPro" id="IPR007858">
    <property type="entry name" value="Dpy-30_motif"/>
</dbReference>
<dbReference type="GO" id="GO:0006228">
    <property type="term" value="P:UTP biosynthetic process"/>
    <property type="evidence" value="ECO:0007669"/>
    <property type="project" value="InterPro"/>
</dbReference>
<dbReference type="GO" id="GO:0003341">
    <property type="term" value="P:cilium movement"/>
    <property type="evidence" value="ECO:0007669"/>
    <property type="project" value="TreeGrafter"/>
</dbReference>
<comment type="subcellular location">
    <subcellularLocation>
        <location evidence="1">Cell projection</location>
        <location evidence="1">Cilium</location>
    </subcellularLocation>
</comment>
<evidence type="ECO:0000256" key="5">
    <source>
        <dbReference type="ARBA" id="ARBA00023273"/>
    </source>
</evidence>
<dbReference type="FunFam" id="1.20.890.10:FF:000008">
    <property type="entry name" value="Nucleoside diphosphate kinase homolog 5"/>
    <property type="match status" value="1"/>
</dbReference>
<reference evidence="12" key="2">
    <citation type="submission" date="2023-11" db="UniProtKB">
        <authorList>
            <consortium name="WormBaseParasite"/>
        </authorList>
    </citation>
    <scope>IDENTIFICATION</scope>
</reference>
<keyword evidence="5" id="KW-0966">Cell projection</keyword>
<evidence type="ECO:0000256" key="1">
    <source>
        <dbReference type="ARBA" id="ARBA00004138"/>
    </source>
</evidence>
<proteinExistence type="inferred from homology"/>
<accession>A0AA85FQF5</accession>
<dbReference type="SUPFAM" id="SSF54919">
    <property type="entry name" value="Nucleoside diphosphate kinase, NDK"/>
    <property type="match status" value="1"/>
</dbReference>
<comment type="similarity">
    <text evidence="2 8 9">Belongs to the NDK family.</text>
</comment>
<dbReference type="GO" id="GO:0006183">
    <property type="term" value="P:GTP biosynthetic process"/>
    <property type="evidence" value="ECO:0007669"/>
    <property type="project" value="InterPro"/>
</dbReference>
<reference evidence="11" key="1">
    <citation type="submission" date="2022-06" db="EMBL/GenBank/DDBJ databases">
        <authorList>
            <person name="Berger JAMES D."/>
            <person name="Berger JAMES D."/>
        </authorList>
    </citation>
    <scope>NUCLEOTIDE SEQUENCE [LARGE SCALE GENOMIC DNA]</scope>
</reference>
<evidence type="ECO:0000256" key="7">
    <source>
        <dbReference type="ARBA" id="ARBA00080200"/>
    </source>
</evidence>
<dbReference type="PANTHER" id="PTHR46161:SF1">
    <property type="entry name" value="NUCLEOSIDE DIPHOSPHATE KINASE HOMOLOG 5"/>
    <property type="match status" value="1"/>
</dbReference>
<evidence type="ECO:0000256" key="6">
    <source>
        <dbReference type="ARBA" id="ARBA00072632"/>
    </source>
</evidence>
<organism evidence="11 12">
    <name type="scientific">Schistosoma rodhaini</name>
    <dbReference type="NCBI Taxonomy" id="6188"/>
    <lineage>
        <taxon>Eukaryota</taxon>
        <taxon>Metazoa</taxon>
        <taxon>Spiralia</taxon>
        <taxon>Lophotrochozoa</taxon>
        <taxon>Platyhelminthes</taxon>
        <taxon>Trematoda</taxon>
        <taxon>Digenea</taxon>
        <taxon>Strigeidida</taxon>
        <taxon>Schistosomatoidea</taxon>
        <taxon>Schistosomatidae</taxon>
        <taxon>Schistosoma</taxon>
    </lineage>
</organism>
<keyword evidence="11" id="KW-1185">Reference proteome</keyword>
<dbReference type="Gene3D" id="1.20.890.10">
    <property type="entry name" value="cAMP-dependent protein kinase regulatory subunit, dimerization-anchoring domain"/>
    <property type="match status" value="1"/>
</dbReference>
<dbReference type="PROSITE" id="PS51374">
    <property type="entry name" value="NDPK_LIKE"/>
    <property type="match status" value="1"/>
</dbReference>
<keyword evidence="4" id="KW-0378">Hydrolase</keyword>
<dbReference type="GO" id="GO:0016787">
    <property type="term" value="F:hydrolase activity"/>
    <property type="evidence" value="ECO:0007669"/>
    <property type="project" value="UniProtKB-KW"/>
</dbReference>
<dbReference type="Pfam" id="PF05186">
    <property type="entry name" value="Dpy-30"/>
    <property type="match status" value="1"/>
</dbReference>
<evidence type="ECO:0000313" key="11">
    <source>
        <dbReference type="Proteomes" id="UP000050792"/>
    </source>
</evidence>
<feature type="domain" description="Nucleoside diphosphate kinase-like" evidence="10">
    <location>
        <begin position="104"/>
        <end position="242"/>
    </location>
</feature>
<evidence type="ECO:0000313" key="12">
    <source>
        <dbReference type="WBParaSite" id="SRDH1_6190.1"/>
    </source>
</evidence>
<dbReference type="GO" id="GO:0005929">
    <property type="term" value="C:cilium"/>
    <property type="evidence" value="ECO:0007669"/>
    <property type="project" value="UniProtKB-SubCell"/>
</dbReference>
<dbReference type="CDD" id="cd22970">
    <property type="entry name" value="DD_NDKH5-like"/>
    <property type="match status" value="1"/>
</dbReference>
<evidence type="ECO:0000256" key="9">
    <source>
        <dbReference type="RuleBase" id="RU004011"/>
    </source>
</evidence>
<dbReference type="AlphaFoldDB" id="A0AA85FQF5"/>
<comment type="caution">
    <text evidence="8">Lacks conserved residue(s) required for the propagation of feature annotation.</text>
</comment>
<dbReference type="InterPro" id="IPR036850">
    <property type="entry name" value="NDK-like_dom_sf"/>
</dbReference>
<dbReference type="GO" id="GO:0006241">
    <property type="term" value="P:CTP biosynthetic process"/>
    <property type="evidence" value="ECO:0007669"/>
    <property type="project" value="InterPro"/>
</dbReference>
<dbReference type="WBParaSite" id="SRDH1_6190.1">
    <property type="protein sequence ID" value="SRDH1_6190.1"/>
    <property type="gene ID" value="SRDH1_6190"/>
</dbReference>
<name>A0AA85FQF5_9TREM</name>
<dbReference type="PANTHER" id="PTHR46161">
    <property type="entry name" value="NUCLEOSIDE DIPHOSPHATE KINASE"/>
    <property type="match status" value="1"/>
</dbReference>
<dbReference type="SMART" id="SM00562">
    <property type="entry name" value="NDK"/>
    <property type="match status" value="1"/>
</dbReference>
<evidence type="ECO:0000256" key="8">
    <source>
        <dbReference type="PROSITE-ProRule" id="PRU00706"/>
    </source>
</evidence>